<accession>A0A2U9IF58</accession>
<name>A0A2U9IF58_9CREN</name>
<keyword evidence="2" id="KW-1185">Reference proteome</keyword>
<evidence type="ECO:0000313" key="2">
    <source>
        <dbReference type="Proteomes" id="UP000248044"/>
    </source>
</evidence>
<proteinExistence type="predicted"/>
<dbReference type="KEGG" id="abri:DFR85_08790"/>
<reference evidence="1 2" key="1">
    <citation type="submission" date="2018-05" db="EMBL/GenBank/DDBJ databases">
        <title>Complete Genome Sequences of Extremely Thermoacidophilic, Metal-Mobilizing Type-Strain Members of the Archaeal Family Sulfolobaceae: Acidianus brierleyi DSM-1651T, Acidianus sulfidivorans DSM-18786T, Metallosphaera hakonensis DSM-7519T, and Metallosphaera prunae DSM-10039T.</title>
        <authorList>
            <person name="Counts J.A."/>
            <person name="Kelly R.M."/>
        </authorList>
    </citation>
    <scope>NUCLEOTIDE SEQUENCE [LARGE SCALE GENOMIC DNA]</scope>
    <source>
        <strain evidence="1 2">DSM 1651</strain>
    </source>
</reference>
<dbReference type="AlphaFoldDB" id="A0A2U9IF58"/>
<gene>
    <name evidence="1" type="ORF">DFR85_08790</name>
</gene>
<dbReference type="EMBL" id="CP029289">
    <property type="protein sequence ID" value="AWR94678.1"/>
    <property type="molecule type" value="Genomic_DNA"/>
</dbReference>
<protein>
    <submittedName>
        <fullName evidence="1">Uncharacterized protein</fullName>
    </submittedName>
</protein>
<sequence length="157" mass="18792">MTEEQKEEFKQTKEYRRVVPKILHFMNIFVDKSRTSKNLREALTLSYDGDLDYMGEKSVEWLMQGEKIRIIFRSRKLERGNSVFKHHSCYIGIIEEPRELAGKITMIDWARIRDVKIRDFVEEYRIQKSPFKAEYEYVIGKSSPLSQIMVEVPRYAM</sequence>
<organism evidence="1 2">
    <name type="scientific">Acidianus brierleyi</name>
    <dbReference type="NCBI Taxonomy" id="41673"/>
    <lineage>
        <taxon>Archaea</taxon>
        <taxon>Thermoproteota</taxon>
        <taxon>Thermoprotei</taxon>
        <taxon>Sulfolobales</taxon>
        <taxon>Sulfolobaceae</taxon>
        <taxon>Acidianus</taxon>
    </lineage>
</organism>
<evidence type="ECO:0000313" key="1">
    <source>
        <dbReference type="EMBL" id="AWR94678.1"/>
    </source>
</evidence>
<dbReference type="Proteomes" id="UP000248044">
    <property type="component" value="Chromosome"/>
</dbReference>